<sequence length="1084" mass="121051">MQDAALKVGTAVVKAACGLWLGNPLAENTATSVVDLIKERVDGVLERRKLERRFAEFEESVAARVTADLEHEFVHLADHEREAAVLAVADAVERAGLTDRVLFEQDLDALYLERYVRAKNPRAVRDLAEPARALYDRVLPDACAYVLATVSALPRFQTGAFTEILRRESLMLGHLEEILERLPRPGTRPVDGGSDAGSEAGFATAYRRKAAERWDVLQLFGTDASTRSYPLSLAYLSLRVTAEREDSPFTDAAHERPSVEQRVEDALGRHRRLFLRGAAGSGKTTLLSWVGVRAGREDFPEPMAAWNGHMPFMVPLRQYVGRPLPEPADFVHHTGRHLANQAPRGWVTGLMERGRAVLLVDGVDELPQGQREEARRWLRDLISDFPDCRYVVTTRPGAAGEDWLGADGFVSAELQPLRDEDVGAFVHHWHEAVRSDTADTAERERLTRYEQELAQKLTEKKHLRAIATTPLLCALLCALYRDQHTALPRDRMEVYDAALRMLLKDRDQQRGIAEGVDLSQKELVLLLQELAKWLVVNGSSDAPVSTAQRTVTRTLTSMHRVEDAPEDVFTYLRVRSGLLQSPSVDRVSFLHRTFEEYLAAKALVEEESFPQLAKNAHDDQWHEVVVMAAGHASPAQREELVRALLERSGEVKKHRDRLLLVAFACLETSPQLARALREEVESRVREILPPRTEDHVRALAMVGESVLPLLADAEPRNVKQSEKIVRAAAEIGGSASIPIIVKALRRPTQRTGLLPSDVYAMNPGREFAESVLTRAEELGYTTLRVEGHQLPFATELMPSVRRLIIEGPSENPIYAHNAPRHLKEVHLSSMKTPWDASHIIRTLPSWATVNTLSVYPGVFVEDLSPLVDTNIESLAHHTPQSTSNLETISLIPHLKRLVLSLHPGNYFSTIEKIIPQEGLDLLYIKSWTHKNLTPLKSRPNSLRSLTIQDFLGSSIYGLESQTDTLEYFTIFSGIDTNKLDLSPLLQFRKLILLSLDSQAGEPNAETLRNIPHLKHIVLRSESPMLAPEWVATLPQNPVITLAYAGAVDLSQLSGAENLTIEITRPRTRILGAHLLGPGSKVVRR</sequence>
<evidence type="ECO:0000313" key="2">
    <source>
        <dbReference type="EMBL" id="MBE2997475.1"/>
    </source>
</evidence>
<comment type="caution">
    <text evidence="2">The sequence shown here is derived from an EMBL/GenBank/DDBJ whole genome shotgun (WGS) entry which is preliminary data.</text>
</comment>
<dbReference type="Pfam" id="PF05729">
    <property type="entry name" value="NACHT"/>
    <property type="match status" value="1"/>
</dbReference>
<dbReference type="Pfam" id="PF22733">
    <property type="entry name" value="NNH1"/>
    <property type="match status" value="1"/>
</dbReference>
<evidence type="ECO:0000313" key="3">
    <source>
        <dbReference type="Proteomes" id="UP000806528"/>
    </source>
</evidence>
<proteinExistence type="predicted"/>
<feature type="domain" description="NACHT" evidence="1">
    <location>
        <begin position="271"/>
        <end position="605"/>
    </location>
</feature>
<dbReference type="RefSeq" id="WP_193120147.1">
    <property type="nucleotide sequence ID" value="NZ_JADBGI010000002.1"/>
</dbReference>
<evidence type="ECO:0000259" key="1">
    <source>
        <dbReference type="PROSITE" id="PS50837"/>
    </source>
</evidence>
<protein>
    <submittedName>
        <fullName evidence="2">NACHT domain-containing protein</fullName>
    </submittedName>
</protein>
<dbReference type="EMBL" id="JADBGI010000002">
    <property type="protein sequence ID" value="MBE2997475.1"/>
    <property type="molecule type" value="Genomic_DNA"/>
</dbReference>
<keyword evidence="3" id="KW-1185">Reference proteome</keyword>
<dbReference type="Gene3D" id="3.40.50.300">
    <property type="entry name" value="P-loop containing nucleotide triphosphate hydrolases"/>
    <property type="match status" value="1"/>
</dbReference>
<dbReference type="SUPFAM" id="SSF52540">
    <property type="entry name" value="P-loop containing nucleoside triphosphate hydrolases"/>
    <property type="match status" value="1"/>
</dbReference>
<organism evidence="2 3">
    <name type="scientific">Nocardiopsis coralli</name>
    <dbReference type="NCBI Taxonomy" id="2772213"/>
    <lineage>
        <taxon>Bacteria</taxon>
        <taxon>Bacillati</taxon>
        <taxon>Actinomycetota</taxon>
        <taxon>Actinomycetes</taxon>
        <taxon>Streptosporangiales</taxon>
        <taxon>Nocardiopsidaceae</taxon>
        <taxon>Nocardiopsis</taxon>
    </lineage>
</organism>
<dbReference type="InterPro" id="IPR054547">
    <property type="entry name" value="NNH1"/>
</dbReference>
<accession>A0ABR9P0U5</accession>
<dbReference type="PANTHER" id="PTHR46844:SF1">
    <property type="entry name" value="SLR5058 PROTEIN"/>
    <property type="match status" value="1"/>
</dbReference>
<gene>
    <name evidence="2" type="ORF">IDM40_01985</name>
</gene>
<dbReference type="InterPro" id="IPR027417">
    <property type="entry name" value="P-loop_NTPase"/>
</dbReference>
<dbReference type="Proteomes" id="UP000806528">
    <property type="component" value="Unassembled WGS sequence"/>
</dbReference>
<reference evidence="2 3" key="1">
    <citation type="submission" date="2020-09" db="EMBL/GenBank/DDBJ databases">
        <title>Diversity and distribution of actinomycetes associated with coral in the coast of Hainan.</title>
        <authorList>
            <person name="Li F."/>
        </authorList>
    </citation>
    <scope>NUCLEOTIDE SEQUENCE [LARGE SCALE GENOMIC DNA]</scope>
    <source>
        <strain evidence="2 3">HNM0947</strain>
    </source>
</reference>
<dbReference type="PANTHER" id="PTHR46844">
    <property type="entry name" value="SLR5058 PROTEIN"/>
    <property type="match status" value="1"/>
</dbReference>
<name>A0ABR9P0U5_9ACTN</name>
<dbReference type="PROSITE" id="PS50837">
    <property type="entry name" value="NACHT"/>
    <property type="match status" value="1"/>
</dbReference>
<dbReference type="InterPro" id="IPR007111">
    <property type="entry name" value="NACHT_NTPase"/>
</dbReference>